<dbReference type="InterPro" id="IPR016024">
    <property type="entry name" value="ARM-type_fold"/>
</dbReference>
<evidence type="ECO:0000313" key="3">
    <source>
        <dbReference type="Proteomes" id="UP000271974"/>
    </source>
</evidence>
<dbReference type="AlphaFoldDB" id="A0A3S1A153"/>
<evidence type="ECO:0000313" key="2">
    <source>
        <dbReference type="EMBL" id="RUS80071.1"/>
    </source>
</evidence>
<gene>
    <name evidence="2" type="ORF">EGW08_012188</name>
</gene>
<dbReference type="EMBL" id="RQTK01000413">
    <property type="protein sequence ID" value="RUS80071.1"/>
    <property type="molecule type" value="Genomic_DNA"/>
</dbReference>
<protein>
    <recommendedName>
        <fullName evidence="4">Condensin complex subunit 1 C-terminal domain-containing protein</fullName>
    </recommendedName>
</protein>
<dbReference type="GO" id="GO:0000796">
    <property type="term" value="C:condensin complex"/>
    <property type="evidence" value="ECO:0007669"/>
    <property type="project" value="TreeGrafter"/>
</dbReference>
<dbReference type="GO" id="GO:0010032">
    <property type="term" value="P:meiotic chromosome condensation"/>
    <property type="evidence" value="ECO:0007669"/>
    <property type="project" value="TreeGrafter"/>
</dbReference>
<dbReference type="Gene3D" id="1.25.10.10">
    <property type="entry name" value="Leucine-rich Repeat Variant"/>
    <property type="match status" value="1"/>
</dbReference>
<dbReference type="STRING" id="188477.A0A3S1A153"/>
<organism evidence="2 3">
    <name type="scientific">Elysia chlorotica</name>
    <name type="common">Eastern emerald elysia</name>
    <name type="synonym">Sea slug</name>
    <dbReference type="NCBI Taxonomy" id="188477"/>
    <lineage>
        <taxon>Eukaryota</taxon>
        <taxon>Metazoa</taxon>
        <taxon>Spiralia</taxon>
        <taxon>Lophotrochozoa</taxon>
        <taxon>Mollusca</taxon>
        <taxon>Gastropoda</taxon>
        <taxon>Heterobranchia</taxon>
        <taxon>Euthyneura</taxon>
        <taxon>Panpulmonata</taxon>
        <taxon>Sacoglossa</taxon>
        <taxon>Placobranchoidea</taxon>
        <taxon>Plakobranchidae</taxon>
        <taxon>Elysia</taxon>
    </lineage>
</organism>
<dbReference type="GO" id="GO:0007076">
    <property type="term" value="P:mitotic chromosome condensation"/>
    <property type="evidence" value="ECO:0007669"/>
    <property type="project" value="InterPro"/>
</dbReference>
<dbReference type="PANTHER" id="PTHR14222">
    <property type="entry name" value="CONDENSIN"/>
    <property type="match status" value="1"/>
</dbReference>
<comment type="caution">
    <text evidence="2">The sequence shown here is derived from an EMBL/GenBank/DDBJ whole genome shotgun (WGS) entry which is preliminary data.</text>
</comment>
<feature type="non-terminal residue" evidence="2">
    <location>
        <position position="157"/>
    </location>
</feature>
<dbReference type="InterPro" id="IPR026971">
    <property type="entry name" value="CND1/NCAPD3"/>
</dbReference>
<dbReference type="OrthoDB" id="436262at2759"/>
<dbReference type="GO" id="GO:0042393">
    <property type="term" value="F:histone binding"/>
    <property type="evidence" value="ECO:0007669"/>
    <property type="project" value="TreeGrafter"/>
</dbReference>
<dbReference type="PANTHER" id="PTHR14222:SF2">
    <property type="entry name" value="CONDENSIN COMPLEX SUBUNIT 1"/>
    <property type="match status" value="1"/>
</dbReference>
<name>A0A3S1A153_ELYCH</name>
<reference evidence="2 3" key="1">
    <citation type="submission" date="2019-01" db="EMBL/GenBank/DDBJ databases">
        <title>A draft genome assembly of the solar-powered sea slug Elysia chlorotica.</title>
        <authorList>
            <person name="Cai H."/>
            <person name="Li Q."/>
            <person name="Fang X."/>
            <person name="Li J."/>
            <person name="Curtis N.E."/>
            <person name="Altenburger A."/>
            <person name="Shibata T."/>
            <person name="Feng M."/>
            <person name="Maeda T."/>
            <person name="Schwartz J.A."/>
            <person name="Shigenobu S."/>
            <person name="Lundholm N."/>
            <person name="Nishiyama T."/>
            <person name="Yang H."/>
            <person name="Hasebe M."/>
            <person name="Li S."/>
            <person name="Pierce S.K."/>
            <person name="Wang J."/>
        </authorList>
    </citation>
    <scope>NUCLEOTIDE SEQUENCE [LARGE SCALE GENOMIC DNA]</scope>
    <source>
        <strain evidence="2">EC2010</strain>
        <tissue evidence="2">Whole organism of an adult</tissue>
    </source>
</reference>
<evidence type="ECO:0008006" key="4">
    <source>
        <dbReference type="Google" id="ProtNLM"/>
    </source>
</evidence>
<dbReference type="Proteomes" id="UP000271974">
    <property type="component" value="Unassembled WGS sequence"/>
</dbReference>
<dbReference type="InterPro" id="IPR011989">
    <property type="entry name" value="ARM-like"/>
</dbReference>
<keyword evidence="3" id="KW-1185">Reference proteome</keyword>
<sequence length="157" mass="17798">MPTMSLLVGHLEAECYPLRNGILGMMGEILTKYICKEELDDKLRASRDGFFEKLEDHIHDVNAFVRSKVLQIWLTIVNEKCLPLLMQESVMSLVVGRLIDKSSIVRKNALQLVTALLKSNPFAARLSVEDLRTNYEKEKATLEEMAPELQTPRAKGP</sequence>
<evidence type="ECO:0000256" key="1">
    <source>
        <dbReference type="ARBA" id="ARBA00023067"/>
    </source>
</evidence>
<dbReference type="GO" id="GO:0000779">
    <property type="term" value="C:condensed chromosome, centromeric region"/>
    <property type="evidence" value="ECO:0007669"/>
    <property type="project" value="TreeGrafter"/>
</dbReference>
<accession>A0A3S1A153</accession>
<keyword evidence="1" id="KW-0226">DNA condensation</keyword>
<proteinExistence type="predicted"/>
<dbReference type="SUPFAM" id="SSF48371">
    <property type="entry name" value="ARM repeat"/>
    <property type="match status" value="1"/>
</dbReference>